<protein>
    <submittedName>
        <fullName evidence="2">Uncharacterized protein</fullName>
    </submittedName>
</protein>
<dbReference type="Proteomes" id="UP000541444">
    <property type="component" value="Unassembled WGS sequence"/>
</dbReference>
<comment type="caution">
    <text evidence="2">The sequence shown here is derived from an EMBL/GenBank/DDBJ whole genome shotgun (WGS) entry which is preliminary data.</text>
</comment>
<organism evidence="2 3">
    <name type="scientific">Kingdonia uniflora</name>
    <dbReference type="NCBI Taxonomy" id="39325"/>
    <lineage>
        <taxon>Eukaryota</taxon>
        <taxon>Viridiplantae</taxon>
        <taxon>Streptophyta</taxon>
        <taxon>Embryophyta</taxon>
        <taxon>Tracheophyta</taxon>
        <taxon>Spermatophyta</taxon>
        <taxon>Magnoliopsida</taxon>
        <taxon>Ranunculales</taxon>
        <taxon>Circaeasteraceae</taxon>
        <taxon>Kingdonia</taxon>
    </lineage>
</organism>
<accession>A0A7J7MLE7</accession>
<dbReference type="OrthoDB" id="1738562at2759"/>
<dbReference type="AlphaFoldDB" id="A0A7J7MLE7"/>
<keyword evidence="3" id="KW-1185">Reference proteome</keyword>
<evidence type="ECO:0000256" key="1">
    <source>
        <dbReference type="SAM" id="MobiDB-lite"/>
    </source>
</evidence>
<feature type="region of interest" description="Disordered" evidence="1">
    <location>
        <begin position="184"/>
        <end position="210"/>
    </location>
</feature>
<evidence type="ECO:0000313" key="2">
    <source>
        <dbReference type="EMBL" id="KAF6155634.1"/>
    </source>
</evidence>
<name>A0A7J7MLE7_9MAGN</name>
<proteinExistence type="predicted"/>
<gene>
    <name evidence="2" type="ORF">GIB67_034729</name>
</gene>
<evidence type="ECO:0000313" key="3">
    <source>
        <dbReference type="Proteomes" id="UP000541444"/>
    </source>
</evidence>
<sequence length="397" mass="45933">MKECFRVPEYRLERPRESDLMDIPIHFELGESAHQEIPISIDTRDQTNQTCRELFPVEDELEAFAFHVFPLRLDPSPISSLNPFSFPPQLFEMGDVHENENNNDPKPVRDPLKDHMFPKMTNYVLCIVLPPTTGKFELRNALINSLPNLLGGEDENLYAHVQDFDDLMFLQRIETTIAQLETRLSTRDNGTFPSQTQPNPKDQSESSNNCDHANVVITLRSVKTIDNKVRMPENKYCVCLNPTMKVVEDEEESMSEETPVTGEETENIPPTKKLKIFILEALRHLFPTCLLRIERRFPMTSSNPRDPLEACLTHFGDDFDVDDLINEVNALLDSVPILAEFRFEPQPEQMKDLADFWFKSATYMDDLYDFSKEFNIGNLYRDKIVLKNHIRAYAVVN</sequence>
<reference evidence="2 3" key="1">
    <citation type="journal article" date="2020" name="IScience">
        <title>Genome Sequencing of the Endangered Kingdonia uniflora (Circaeasteraceae, Ranunculales) Reveals Potential Mechanisms of Evolutionary Specialization.</title>
        <authorList>
            <person name="Sun Y."/>
            <person name="Deng T."/>
            <person name="Zhang A."/>
            <person name="Moore M.J."/>
            <person name="Landis J.B."/>
            <person name="Lin N."/>
            <person name="Zhang H."/>
            <person name="Zhang X."/>
            <person name="Huang J."/>
            <person name="Zhang X."/>
            <person name="Sun H."/>
            <person name="Wang H."/>
        </authorList>
    </citation>
    <scope>NUCLEOTIDE SEQUENCE [LARGE SCALE GENOMIC DNA]</scope>
    <source>
        <strain evidence="2">TB1705</strain>
        <tissue evidence="2">Leaf</tissue>
    </source>
</reference>
<dbReference type="EMBL" id="JACGCM010001410">
    <property type="protein sequence ID" value="KAF6155634.1"/>
    <property type="molecule type" value="Genomic_DNA"/>
</dbReference>